<feature type="transmembrane region" description="Helical" evidence="1">
    <location>
        <begin position="6"/>
        <end position="27"/>
    </location>
</feature>
<organism evidence="2 3">
    <name type="scientific">Catenisphaera adipataccumulans</name>
    <dbReference type="NCBI Taxonomy" id="700500"/>
    <lineage>
        <taxon>Bacteria</taxon>
        <taxon>Bacillati</taxon>
        <taxon>Bacillota</taxon>
        <taxon>Erysipelotrichia</taxon>
        <taxon>Erysipelotrichales</taxon>
        <taxon>Erysipelotrichaceae</taxon>
        <taxon>Catenisphaera</taxon>
    </lineage>
</organism>
<comment type="caution">
    <text evidence="2">The sequence shown here is derived from an EMBL/GenBank/DDBJ whole genome shotgun (WGS) entry which is preliminary data.</text>
</comment>
<dbReference type="AlphaFoldDB" id="A0A7W8D0A3"/>
<keyword evidence="1" id="KW-0472">Membrane</keyword>
<proteinExistence type="predicted"/>
<keyword evidence="3" id="KW-1185">Reference proteome</keyword>
<name>A0A7W8D0A3_9FIRM</name>
<accession>A0A7W8D0A3</accession>
<dbReference type="EMBL" id="JACHHK010000004">
    <property type="protein sequence ID" value="MBB5183215.1"/>
    <property type="molecule type" value="Genomic_DNA"/>
</dbReference>
<evidence type="ECO:0000313" key="2">
    <source>
        <dbReference type="EMBL" id="MBB5183215.1"/>
    </source>
</evidence>
<protein>
    <submittedName>
        <fullName evidence="2">Type II secretory pathway component PulJ</fullName>
    </submittedName>
</protein>
<keyword evidence="1" id="KW-0812">Transmembrane</keyword>
<gene>
    <name evidence="2" type="ORF">HNQ47_001236</name>
</gene>
<dbReference type="Proteomes" id="UP000539953">
    <property type="component" value="Unassembled WGS sequence"/>
</dbReference>
<evidence type="ECO:0000256" key="1">
    <source>
        <dbReference type="SAM" id="Phobius"/>
    </source>
</evidence>
<dbReference type="RefSeq" id="WP_183328511.1">
    <property type="nucleotide sequence ID" value="NZ_JACHHK010000004.1"/>
</dbReference>
<evidence type="ECO:0000313" key="3">
    <source>
        <dbReference type="Proteomes" id="UP000539953"/>
    </source>
</evidence>
<reference evidence="2 3" key="1">
    <citation type="submission" date="2020-08" db="EMBL/GenBank/DDBJ databases">
        <title>Genomic Encyclopedia of Type Strains, Phase IV (KMG-IV): sequencing the most valuable type-strain genomes for metagenomic binning, comparative biology and taxonomic classification.</title>
        <authorList>
            <person name="Goeker M."/>
        </authorList>
    </citation>
    <scope>NUCLEOTIDE SEQUENCE [LARGE SCALE GENOMIC DNA]</scope>
    <source>
        <strain evidence="2 3">DSM 25799</strain>
    </source>
</reference>
<sequence>MKTNNGFVLLDALLGLWILSICILLLYQMTAAVQNDARGWIDAEIDEEWFYTD</sequence>
<keyword evidence="1" id="KW-1133">Transmembrane helix</keyword>